<accession>A0A5A5RE99</accession>
<comment type="caution">
    <text evidence="4">The sequence shown here is derived from an EMBL/GenBank/DDBJ whole genome shotgun (WGS) entry which is preliminary data.</text>
</comment>
<organism evidence="4 5">
    <name type="scientific">Microcystis aeruginosa NIES-2520</name>
    <dbReference type="NCBI Taxonomy" id="2303982"/>
    <lineage>
        <taxon>Bacteria</taxon>
        <taxon>Bacillati</taxon>
        <taxon>Cyanobacteriota</taxon>
        <taxon>Cyanophyceae</taxon>
        <taxon>Oscillatoriophycideae</taxon>
        <taxon>Chroococcales</taxon>
        <taxon>Microcystaceae</taxon>
        <taxon>Microcystis</taxon>
    </lineage>
</organism>
<dbReference type="Pfam" id="PF00571">
    <property type="entry name" value="CBS"/>
    <property type="match status" value="2"/>
</dbReference>
<gene>
    <name evidence="4" type="primary">hrp1_1</name>
    <name evidence="4" type="ORF">MiTe_00090</name>
</gene>
<dbReference type="PANTHER" id="PTHR43080:SF26">
    <property type="entry name" value="REGULATORY PROTEIN"/>
    <property type="match status" value="1"/>
</dbReference>
<dbReference type="PROSITE" id="PS51371">
    <property type="entry name" value="CBS"/>
    <property type="match status" value="2"/>
</dbReference>
<reference evidence="4 5" key="1">
    <citation type="submission" date="2018-09" db="EMBL/GenBank/DDBJ databases">
        <title>Evolutionary history of phycoerythrin pigmentation in the water bloom-forming cyanobacterium Microcystis aeruginosa.</title>
        <authorList>
            <person name="Tanabe Y."/>
            <person name="Tanabe Y."/>
            <person name="Yamaguchi H."/>
        </authorList>
    </citation>
    <scope>NUCLEOTIDE SEQUENCE [LARGE SCALE GENOMIC DNA]</scope>
    <source>
        <strain evidence="4 5">NIES-2520</strain>
    </source>
</reference>
<evidence type="ECO:0000313" key="4">
    <source>
        <dbReference type="EMBL" id="GCA73275.1"/>
    </source>
</evidence>
<evidence type="ECO:0000313" key="5">
    <source>
        <dbReference type="Proteomes" id="UP000324917"/>
    </source>
</evidence>
<evidence type="ECO:0000259" key="3">
    <source>
        <dbReference type="PROSITE" id="PS51371"/>
    </source>
</evidence>
<dbReference type="SUPFAM" id="SSF54631">
    <property type="entry name" value="CBS-domain pair"/>
    <property type="match status" value="1"/>
</dbReference>
<dbReference type="Gene3D" id="3.10.580.10">
    <property type="entry name" value="CBS-domain"/>
    <property type="match status" value="1"/>
</dbReference>
<proteinExistence type="predicted"/>
<dbReference type="Proteomes" id="UP000324917">
    <property type="component" value="Unassembled WGS sequence"/>
</dbReference>
<name>A0A5A5RE99_MICAE</name>
<feature type="domain" description="CBS" evidence="3">
    <location>
        <begin position="24"/>
        <end position="81"/>
    </location>
</feature>
<dbReference type="PANTHER" id="PTHR43080">
    <property type="entry name" value="CBS DOMAIN-CONTAINING PROTEIN CBSX3, MITOCHONDRIAL"/>
    <property type="match status" value="1"/>
</dbReference>
<dbReference type="EMBL" id="BHVP01000001">
    <property type="protein sequence ID" value="GCA73275.1"/>
    <property type="molecule type" value="Genomic_DNA"/>
</dbReference>
<dbReference type="AlphaFoldDB" id="A0A5A5RE99"/>
<sequence length="170" mass="19073">MIRWRQKALLSQVAKMTKTVADIMTPNPITVTANTSLSEAVKILAEKRFSGLPVVDDNMRLIGVISETDLMWQETGVEAPPYIMLLDSVIYLQNPSRHEKLLHKALGQTVGEVMTDKPISITADRPLKEAASLMYDRHVRRLPVIEEETHKVIGIITRGDIIRDMAKSEA</sequence>
<dbReference type="InterPro" id="IPR046342">
    <property type="entry name" value="CBS_dom_sf"/>
</dbReference>
<dbReference type="InterPro" id="IPR000644">
    <property type="entry name" value="CBS_dom"/>
</dbReference>
<dbReference type="SMART" id="SM00116">
    <property type="entry name" value="CBS"/>
    <property type="match status" value="2"/>
</dbReference>
<keyword evidence="1 2" id="KW-0129">CBS domain</keyword>
<feature type="domain" description="CBS" evidence="3">
    <location>
        <begin position="114"/>
        <end position="170"/>
    </location>
</feature>
<dbReference type="CDD" id="cd04586">
    <property type="entry name" value="CBS_pair_BON_assoc"/>
    <property type="match status" value="1"/>
</dbReference>
<protein>
    <submittedName>
        <fullName evidence="4">Hypoxic response protein 1</fullName>
    </submittedName>
</protein>
<evidence type="ECO:0000256" key="1">
    <source>
        <dbReference type="ARBA" id="ARBA00023122"/>
    </source>
</evidence>
<dbReference type="InterPro" id="IPR051257">
    <property type="entry name" value="Diverse_CBS-Domain"/>
</dbReference>
<evidence type="ECO:0000256" key="2">
    <source>
        <dbReference type="PROSITE-ProRule" id="PRU00703"/>
    </source>
</evidence>